<dbReference type="AlphaFoldDB" id="A0A133NZC5"/>
<dbReference type="RefSeq" id="WP_064347053.1">
    <property type="nucleotide sequence ID" value="NZ_KQ956850.1"/>
</dbReference>
<accession>A0A133NZC5</accession>
<proteinExistence type="predicted"/>
<dbReference type="Gene3D" id="1.10.10.10">
    <property type="entry name" value="Winged helix-like DNA-binding domain superfamily/Winged helix DNA-binding domain"/>
    <property type="match status" value="1"/>
</dbReference>
<dbReference type="CDD" id="cd00525">
    <property type="entry name" value="AE_Prim_S_like"/>
    <property type="match status" value="1"/>
</dbReference>
<dbReference type="PATRIC" id="fig|2702.100.peg.514"/>
<dbReference type="OrthoDB" id="3211423at2"/>
<dbReference type="EMBL" id="LRQB01000030">
    <property type="protein sequence ID" value="KXA21612.1"/>
    <property type="molecule type" value="Genomic_DNA"/>
</dbReference>
<comment type="caution">
    <text evidence="2">The sequence shown here is derived from an EMBL/GenBank/DDBJ whole genome shotgun (WGS) entry which is preliminary data.</text>
</comment>
<name>A0A133NZC5_GARVA</name>
<feature type="region of interest" description="Disordered" evidence="1">
    <location>
        <begin position="192"/>
        <end position="213"/>
    </location>
</feature>
<dbReference type="SUPFAM" id="SSF46785">
    <property type="entry name" value="Winged helix' DNA-binding domain"/>
    <property type="match status" value="1"/>
</dbReference>
<feature type="compositionally biased region" description="Basic and acidic residues" evidence="1">
    <location>
        <begin position="200"/>
        <end position="209"/>
    </location>
</feature>
<organism evidence="2 3">
    <name type="scientific">Gardnerella vaginalis</name>
    <dbReference type="NCBI Taxonomy" id="2702"/>
    <lineage>
        <taxon>Bacteria</taxon>
        <taxon>Bacillati</taxon>
        <taxon>Actinomycetota</taxon>
        <taxon>Actinomycetes</taxon>
        <taxon>Bifidobacteriales</taxon>
        <taxon>Bifidobacteriaceae</taxon>
        <taxon>Gardnerella</taxon>
    </lineage>
</organism>
<protein>
    <submittedName>
        <fullName evidence="2">Uncharacterized protein</fullName>
    </submittedName>
</protein>
<evidence type="ECO:0000256" key="1">
    <source>
        <dbReference type="SAM" id="MobiDB-lite"/>
    </source>
</evidence>
<evidence type="ECO:0000313" key="3">
    <source>
        <dbReference type="Proteomes" id="UP000070687"/>
    </source>
</evidence>
<reference evidence="2 3" key="1">
    <citation type="submission" date="2016-01" db="EMBL/GenBank/DDBJ databases">
        <authorList>
            <person name="Oliw E.H."/>
        </authorList>
    </citation>
    <scope>NUCLEOTIDE SEQUENCE [LARGE SCALE GENOMIC DNA]</scope>
    <source>
        <strain evidence="2 3">PSS_7772B</strain>
    </source>
</reference>
<dbReference type="Proteomes" id="UP000070687">
    <property type="component" value="Unassembled WGS sequence"/>
</dbReference>
<dbReference type="InterPro" id="IPR036388">
    <property type="entry name" value="WH-like_DNA-bd_sf"/>
</dbReference>
<sequence>MVSDTAWDVTVNLNIRDHIRVYTRHKGKLVNSTRETLMPSSRPLVPWAIYLAWQGAYQYIVFDLDNHTSNHATRQVDVDRQDIEHLLDQQGIDYVTCQSSANGGYHIWIASIDNIDADLVRHLALLMSRIFTTLDPTPLVNPKTGCVRPPLSPHWKKGTSHIIKGELDTLYYPTTQQEDIENLLEKLSQLNMPSPVSENQGEKKQHKDTQGLPYIPGTIRPLSQYASVLIHTPITVKTDTSRRLYQIVCSAIKNHWHYNTLVTYIESSPQLPGFTHAYTINNHGTRVERPARGVNSMRLMLARMWNKAYTYITTHTKTGNDTDFLTRKKHVTTIIDALVTWNMQRSIHGTGQASDQRVINTLSLWALKANTLTLQADSRRIALACGLSRQAVSNSLTRLRKQKIITLITPASGRIAHEYAISPYLKKLEKEGKKMVCQLILTQVNTPPKKTRSLLFTMHSAQCSLHGLASPLMMPAHTQASA</sequence>
<evidence type="ECO:0000313" key="2">
    <source>
        <dbReference type="EMBL" id="KXA21612.1"/>
    </source>
</evidence>
<dbReference type="InterPro" id="IPR036390">
    <property type="entry name" value="WH_DNA-bd_sf"/>
</dbReference>
<gene>
    <name evidence="2" type="ORF">HMPREF3208_00534</name>
</gene>